<feature type="transmembrane region" description="Helical" evidence="2">
    <location>
        <begin position="21"/>
        <end position="43"/>
    </location>
</feature>
<protein>
    <submittedName>
        <fullName evidence="3">Uncharacterized protein</fullName>
    </submittedName>
</protein>
<evidence type="ECO:0000313" key="4">
    <source>
        <dbReference type="Proteomes" id="UP001220022"/>
    </source>
</evidence>
<feature type="transmembrane region" description="Helical" evidence="2">
    <location>
        <begin position="63"/>
        <end position="92"/>
    </location>
</feature>
<dbReference type="RefSeq" id="WP_275815173.1">
    <property type="nucleotide sequence ID" value="NZ_BAAANM010000016.1"/>
</dbReference>
<comment type="caution">
    <text evidence="3">The sequence shown here is derived from an EMBL/GenBank/DDBJ whole genome shotgun (WGS) entry which is preliminary data.</text>
</comment>
<feature type="transmembrane region" description="Helical" evidence="2">
    <location>
        <begin position="237"/>
        <end position="258"/>
    </location>
</feature>
<evidence type="ECO:0000256" key="1">
    <source>
        <dbReference type="SAM" id="MobiDB-lite"/>
    </source>
</evidence>
<feature type="transmembrane region" description="Helical" evidence="2">
    <location>
        <begin position="264"/>
        <end position="282"/>
    </location>
</feature>
<gene>
    <name evidence="3" type="ORF">P2L57_16780</name>
</gene>
<accession>A0ABT5Z2R8</accession>
<organism evidence="3 4">
    <name type="scientific">Streptantibioticus ferralitis</name>
    <dbReference type="NCBI Taxonomy" id="236510"/>
    <lineage>
        <taxon>Bacteria</taxon>
        <taxon>Bacillati</taxon>
        <taxon>Actinomycetota</taxon>
        <taxon>Actinomycetes</taxon>
        <taxon>Kitasatosporales</taxon>
        <taxon>Streptomycetaceae</taxon>
        <taxon>Streptantibioticus</taxon>
    </lineage>
</organism>
<proteinExistence type="predicted"/>
<evidence type="ECO:0000256" key="2">
    <source>
        <dbReference type="SAM" id="Phobius"/>
    </source>
</evidence>
<sequence>MDGTDWAALARVYQRAVGAAPWWRLSAAFAVLLVGGASQLAAMQKFGSYVKDVPVKPLTFASGLLGVVEAVTFLLLVAVVWCATTIGPTLLICQGVKRVARKPPAWTERPVPPALAIAETCGELLTAPGDEQARLMKRLDEQLGVLLADLWRATGNGMGITRHSAHRKALTQHLRRVEAALRATQGSLLSDLEAARTLGRQSLTIASRLATPRVTQLLDEQDLPPEAGDDRREGRRLAAITTLGLATSSVVVYALLQLRILPEALAPWIFSAAFVSVFLAAFGQRSSARPLAVLRQRLAALGTAAKPPAPNTSGAGEDGVPPAQG</sequence>
<evidence type="ECO:0000313" key="3">
    <source>
        <dbReference type="EMBL" id="MDF2257325.1"/>
    </source>
</evidence>
<feature type="region of interest" description="Disordered" evidence="1">
    <location>
        <begin position="304"/>
        <end position="325"/>
    </location>
</feature>
<dbReference type="Proteomes" id="UP001220022">
    <property type="component" value="Unassembled WGS sequence"/>
</dbReference>
<reference evidence="3 4" key="1">
    <citation type="submission" date="2023-03" db="EMBL/GenBank/DDBJ databases">
        <title>Draft genome sequence of type strain Streptomyces ferralitis JCM 14344.</title>
        <authorList>
            <person name="Klaysubun C."/>
            <person name="Duangmal K."/>
        </authorList>
    </citation>
    <scope>NUCLEOTIDE SEQUENCE [LARGE SCALE GENOMIC DNA]</scope>
    <source>
        <strain evidence="3 4">JCM 14344</strain>
    </source>
</reference>
<keyword evidence="4" id="KW-1185">Reference proteome</keyword>
<keyword evidence="2" id="KW-1133">Transmembrane helix</keyword>
<dbReference type="EMBL" id="JARHTQ010000009">
    <property type="protein sequence ID" value="MDF2257325.1"/>
    <property type="molecule type" value="Genomic_DNA"/>
</dbReference>
<name>A0ABT5Z2R8_9ACTN</name>
<keyword evidence="2" id="KW-0812">Transmembrane</keyword>
<keyword evidence="2" id="KW-0472">Membrane</keyword>